<dbReference type="Proteomes" id="UP000332933">
    <property type="component" value="Unassembled WGS sequence"/>
</dbReference>
<gene>
    <name evidence="3" type="primary">Aste57867_11999</name>
    <name evidence="2" type="ORF">As57867_011954</name>
    <name evidence="3" type="ORF">ASTE57867_11999</name>
</gene>
<accession>A0A485KUE2</accession>
<proteinExistence type="predicted"/>
<evidence type="ECO:0000313" key="4">
    <source>
        <dbReference type="Proteomes" id="UP000332933"/>
    </source>
</evidence>
<reference evidence="3 4" key="1">
    <citation type="submission" date="2019-03" db="EMBL/GenBank/DDBJ databases">
        <authorList>
            <person name="Gaulin E."/>
            <person name="Dumas B."/>
        </authorList>
    </citation>
    <scope>NUCLEOTIDE SEQUENCE [LARGE SCALE GENOMIC DNA]</scope>
    <source>
        <strain evidence="3">CBS 568.67</strain>
    </source>
</reference>
<dbReference type="EMBL" id="CAADRA010005351">
    <property type="protein sequence ID" value="VFT88854.1"/>
    <property type="molecule type" value="Genomic_DNA"/>
</dbReference>
<name>A0A485KUE2_9STRA</name>
<sequence length="294" mass="32162">MSEFTLMEEAVEKIALCRQAVVQATHRLFDDVTANVHDAAAAMDAVTQRGIQDGAIDMEVAALNKFVHFVCDKLDVRHVDGLVKLAQAFVWNDETLINDFIQHGKNVVLYSKEASCAKLPVLDPILAQKPTALSHSTATNPTMVDSSNAADAMASLRRSARETLLSMERASPPKRKAPEEGIAIIPPYAKKCRGDMDLVNDHNRPTSAKTPAARRGSQRFAPTDTPTKITVDLSNAPKSKREAVERVLDGNHGRQMDLDSIAARVMEEFGLSVHPEYVRKILAASRRPSLVAST</sequence>
<dbReference type="EMBL" id="VJMH01005330">
    <property type="protein sequence ID" value="KAF0697305.1"/>
    <property type="molecule type" value="Genomic_DNA"/>
</dbReference>
<evidence type="ECO:0000313" key="2">
    <source>
        <dbReference type="EMBL" id="KAF0697305.1"/>
    </source>
</evidence>
<evidence type="ECO:0000313" key="3">
    <source>
        <dbReference type="EMBL" id="VFT88854.1"/>
    </source>
</evidence>
<organism evidence="3 4">
    <name type="scientific">Aphanomyces stellatus</name>
    <dbReference type="NCBI Taxonomy" id="120398"/>
    <lineage>
        <taxon>Eukaryota</taxon>
        <taxon>Sar</taxon>
        <taxon>Stramenopiles</taxon>
        <taxon>Oomycota</taxon>
        <taxon>Saprolegniomycetes</taxon>
        <taxon>Saprolegniales</taxon>
        <taxon>Verrucalvaceae</taxon>
        <taxon>Aphanomyces</taxon>
    </lineage>
</organism>
<protein>
    <submittedName>
        <fullName evidence="3">Aste57867_11999 protein</fullName>
    </submittedName>
</protein>
<evidence type="ECO:0000256" key="1">
    <source>
        <dbReference type="SAM" id="MobiDB-lite"/>
    </source>
</evidence>
<reference evidence="2" key="2">
    <citation type="submission" date="2019-06" db="EMBL/GenBank/DDBJ databases">
        <title>Genomics analysis of Aphanomyces spp. identifies a new class of oomycete effector associated with host adaptation.</title>
        <authorList>
            <person name="Gaulin E."/>
        </authorList>
    </citation>
    <scope>NUCLEOTIDE SEQUENCE</scope>
    <source>
        <strain evidence="2">CBS 578.67</strain>
    </source>
</reference>
<dbReference type="AlphaFoldDB" id="A0A485KUE2"/>
<dbReference type="OrthoDB" id="68915at2759"/>
<feature type="region of interest" description="Disordered" evidence="1">
    <location>
        <begin position="204"/>
        <end position="227"/>
    </location>
</feature>
<keyword evidence="4" id="KW-1185">Reference proteome</keyword>